<evidence type="ECO:0000313" key="3">
    <source>
        <dbReference type="Proteomes" id="UP001296993"/>
    </source>
</evidence>
<feature type="transmembrane region" description="Helical" evidence="1">
    <location>
        <begin position="67"/>
        <end position="85"/>
    </location>
</feature>
<keyword evidence="1" id="KW-1133">Transmembrane helix</keyword>
<keyword evidence="1" id="KW-0472">Membrane</keyword>
<dbReference type="Proteomes" id="UP001296993">
    <property type="component" value="Unassembled WGS sequence"/>
</dbReference>
<gene>
    <name evidence="2" type="ORF">JOF47_001181</name>
</gene>
<protein>
    <submittedName>
        <fullName evidence="2">Uncharacterized membrane protein YtjA (UPF0391 family)</fullName>
    </submittedName>
</protein>
<keyword evidence="1" id="KW-0812">Transmembrane</keyword>
<proteinExistence type="predicted"/>
<comment type="caution">
    <text evidence="2">The sequence shown here is derived from an EMBL/GenBank/DDBJ whole genome shotgun (WGS) entry which is preliminary data.</text>
</comment>
<name>A0ABS4XB27_9MICC</name>
<reference evidence="2 3" key="1">
    <citation type="submission" date="2021-03" db="EMBL/GenBank/DDBJ databases">
        <title>Sequencing the genomes of 1000 actinobacteria strains.</title>
        <authorList>
            <person name="Klenk H.-P."/>
        </authorList>
    </citation>
    <scope>NUCLEOTIDE SEQUENCE [LARGE SCALE GENOMIC DNA]</scope>
    <source>
        <strain evidence="2 3">DSM 15797</strain>
    </source>
</reference>
<keyword evidence="3" id="KW-1185">Reference proteome</keyword>
<accession>A0ABS4XB27</accession>
<evidence type="ECO:0000256" key="1">
    <source>
        <dbReference type="SAM" id="Phobius"/>
    </source>
</evidence>
<organism evidence="2 3">
    <name type="scientific">Paeniglutamicibacter kerguelensis</name>
    <dbReference type="NCBI Taxonomy" id="254788"/>
    <lineage>
        <taxon>Bacteria</taxon>
        <taxon>Bacillati</taxon>
        <taxon>Actinomycetota</taxon>
        <taxon>Actinomycetes</taxon>
        <taxon>Micrococcales</taxon>
        <taxon>Micrococcaceae</taxon>
        <taxon>Paeniglutamicibacter</taxon>
    </lineage>
</organism>
<feature type="transmembrane region" description="Helical" evidence="1">
    <location>
        <begin position="33"/>
        <end position="55"/>
    </location>
</feature>
<evidence type="ECO:0000313" key="2">
    <source>
        <dbReference type="EMBL" id="MBP2385670.1"/>
    </source>
</evidence>
<sequence>MGIRNQSPGRYYVQPFGMEGSSWPLTAAEIARVVRYVAISCVVVFIVTAEMFTFLRPGSAAAGLYPFFTYVILLIPTLHVVNRLLRPPDTEIARRWEHILSHPDDYPYEPRTMA</sequence>
<dbReference type="EMBL" id="JAGIOF010000001">
    <property type="protein sequence ID" value="MBP2385670.1"/>
    <property type="molecule type" value="Genomic_DNA"/>
</dbReference>